<gene>
    <name evidence="3" type="ORF">BT63DRAFT_423150</name>
</gene>
<dbReference type="PANTHER" id="PTHR13542">
    <property type="entry name" value="LSM12 HOMOLOG"/>
    <property type="match status" value="1"/>
</dbReference>
<evidence type="ECO:0000313" key="3">
    <source>
        <dbReference type="EMBL" id="KAF2670869.1"/>
    </source>
</evidence>
<evidence type="ECO:0000259" key="2">
    <source>
        <dbReference type="PROSITE" id="PS52001"/>
    </source>
</evidence>
<feature type="region of interest" description="Disordered" evidence="1">
    <location>
        <begin position="1"/>
        <end position="27"/>
    </location>
</feature>
<feature type="region of interest" description="Disordered" evidence="1">
    <location>
        <begin position="208"/>
        <end position="239"/>
    </location>
</feature>
<organism evidence="3 4">
    <name type="scientific">Microthyrium microscopicum</name>
    <dbReference type="NCBI Taxonomy" id="703497"/>
    <lineage>
        <taxon>Eukaryota</taxon>
        <taxon>Fungi</taxon>
        <taxon>Dikarya</taxon>
        <taxon>Ascomycota</taxon>
        <taxon>Pezizomycotina</taxon>
        <taxon>Dothideomycetes</taxon>
        <taxon>Dothideomycetes incertae sedis</taxon>
        <taxon>Microthyriales</taxon>
        <taxon>Microthyriaceae</taxon>
        <taxon>Microthyrium</taxon>
    </lineage>
</organism>
<feature type="domain" description="AD" evidence="2">
    <location>
        <begin position="113"/>
        <end position="208"/>
    </location>
</feature>
<dbReference type="InterPro" id="IPR019181">
    <property type="entry name" value="LSM12_ABD"/>
</dbReference>
<dbReference type="Proteomes" id="UP000799302">
    <property type="component" value="Unassembled WGS sequence"/>
</dbReference>
<dbReference type="PROSITE" id="PS52001">
    <property type="entry name" value="AD"/>
    <property type="match status" value="1"/>
</dbReference>
<dbReference type="EMBL" id="MU004233">
    <property type="protein sequence ID" value="KAF2670869.1"/>
    <property type="molecule type" value="Genomic_DNA"/>
</dbReference>
<accession>A0A6A6UF09</accession>
<reference evidence="3" key="1">
    <citation type="journal article" date="2020" name="Stud. Mycol.">
        <title>101 Dothideomycetes genomes: a test case for predicting lifestyles and emergence of pathogens.</title>
        <authorList>
            <person name="Haridas S."/>
            <person name="Albert R."/>
            <person name="Binder M."/>
            <person name="Bloem J."/>
            <person name="Labutti K."/>
            <person name="Salamov A."/>
            <person name="Andreopoulos B."/>
            <person name="Baker S."/>
            <person name="Barry K."/>
            <person name="Bills G."/>
            <person name="Bluhm B."/>
            <person name="Cannon C."/>
            <person name="Castanera R."/>
            <person name="Culley D."/>
            <person name="Daum C."/>
            <person name="Ezra D."/>
            <person name="Gonzalez J."/>
            <person name="Henrissat B."/>
            <person name="Kuo A."/>
            <person name="Liang C."/>
            <person name="Lipzen A."/>
            <person name="Lutzoni F."/>
            <person name="Magnuson J."/>
            <person name="Mondo S."/>
            <person name="Nolan M."/>
            <person name="Ohm R."/>
            <person name="Pangilinan J."/>
            <person name="Park H.-J."/>
            <person name="Ramirez L."/>
            <person name="Alfaro M."/>
            <person name="Sun H."/>
            <person name="Tritt A."/>
            <person name="Yoshinaga Y."/>
            <person name="Zwiers L.-H."/>
            <person name="Turgeon B."/>
            <person name="Goodwin S."/>
            <person name="Spatafora J."/>
            <person name="Crous P."/>
            <person name="Grigoriev I."/>
        </authorList>
    </citation>
    <scope>NUCLEOTIDE SEQUENCE</scope>
    <source>
        <strain evidence="3">CBS 115976</strain>
    </source>
</reference>
<dbReference type="AlphaFoldDB" id="A0A6A6UF09"/>
<dbReference type="Pfam" id="PF09793">
    <property type="entry name" value="AD"/>
    <property type="match status" value="1"/>
</dbReference>
<name>A0A6A6UF09_9PEZI</name>
<evidence type="ECO:0000313" key="4">
    <source>
        <dbReference type="Proteomes" id="UP000799302"/>
    </source>
</evidence>
<protein>
    <recommendedName>
        <fullName evidence="2">AD domain-containing protein</fullName>
    </recommendedName>
</protein>
<dbReference type="SMART" id="SM00995">
    <property type="entry name" value="AD"/>
    <property type="match status" value="1"/>
</dbReference>
<dbReference type="InterPro" id="IPR047574">
    <property type="entry name" value="AD"/>
</dbReference>
<proteinExistence type="predicted"/>
<dbReference type="OrthoDB" id="1057137at2759"/>
<evidence type="ECO:0000256" key="1">
    <source>
        <dbReference type="SAM" id="MobiDB-lite"/>
    </source>
</evidence>
<dbReference type="InterPro" id="IPR039683">
    <property type="entry name" value="Lsm12-like"/>
</dbReference>
<keyword evidence="4" id="KW-1185">Reference proteome</keyword>
<sequence length="239" mass="25484">MDQKRNSVVGRVATPKAGATGGLGAPQSMTELDAALPKAIGGRIRLTTSQPNATSLEGLLFTACPITNLLVINTAAANAPGDFHVIPVAQVASYQILSINDTTPSTDATPTISRPEMDALRAREEDTIRKMKEYDSSRGKGVSKEAQEVFDWFRRTLPVRWNNQQIVVNDAVVVNPPYAVEDCRAPKDKQAAESQIKRVLEGFYAKKKGGHVGSNANSGANTPVPGGNRPVPALPRKGG</sequence>